<dbReference type="InterPro" id="IPR036901">
    <property type="entry name" value="Asp/Orn_carbamoylTrfase_sf"/>
</dbReference>
<keyword evidence="1" id="KW-0808">Transferase</keyword>
<dbReference type="EMBL" id="KN756009">
    <property type="protein sequence ID" value="KIH48935.1"/>
    <property type="molecule type" value="Genomic_DNA"/>
</dbReference>
<evidence type="ECO:0000256" key="1">
    <source>
        <dbReference type="ARBA" id="ARBA00022679"/>
    </source>
</evidence>
<dbReference type="GO" id="GO:0006520">
    <property type="term" value="P:amino acid metabolic process"/>
    <property type="evidence" value="ECO:0007669"/>
    <property type="project" value="InterPro"/>
</dbReference>
<dbReference type="SUPFAM" id="SSF53671">
    <property type="entry name" value="Aspartate/ornithine carbamoyltransferase"/>
    <property type="match status" value="1"/>
</dbReference>
<proteinExistence type="predicted"/>
<sequence length="67" mass="7860">NVDVIYVTRIQKERFANEEDYNKMKGSYVLTAKLLNNAARPQEFGGNILVGNSHTTVFYRRRDSMYR</sequence>
<keyword evidence="3" id="KW-1185">Reference proteome</keyword>
<dbReference type="OrthoDB" id="5828124at2759"/>
<evidence type="ECO:0000313" key="3">
    <source>
        <dbReference type="Proteomes" id="UP000054047"/>
    </source>
</evidence>
<dbReference type="Proteomes" id="UP000054047">
    <property type="component" value="Unassembled WGS sequence"/>
</dbReference>
<organism evidence="2 3">
    <name type="scientific">Ancylostoma duodenale</name>
    <dbReference type="NCBI Taxonomy" id="51022"/>
    <lineage>
        <taxon>Eukaryota</taxon>
        <taxon>Metazoa</taxon>
        <taxon>Ecdysozoa</taxon>
        <taxon>Nematoda</taxon>
        <taxon>Chromadorea</taxon>
        <taxon>Rhabditida</taxon>
        <taxon>Rhabditina</taxon>
        <taxon>Rhabditomorpha</taxon>
        <taxon>Strongyloidea</taxon>
        <taxon>Ancylostomatidae</taxon>
        <taxon>Ancylostomatinae</taxon>
        <taxon>Ancylostoma</taxon>
    </lineage>
</organism>
<accession>A0A0C2FK31</accession>
<evidence type="ECO:0000313" key="2">
    <source>
        <dbReference type="EMBL" id="KIH48935.1"/>
    </source>
</evidence>
<reference evidence="2 3" key="1">
    <citation type="submission" date="2013-12" db="EMBL/GenBank/DDBJ databases">
        <title>Draft genome of the parsitic nematode Ancylostoma duodenale.</title>
        <authorList>
            <person name="Mitreva M."/>
        </authorList>
    </citation>
    <scope>NUCLEOTIDE SEQUENCE [LARGE SCALE GENOMIC DNA]</scope>
    <source>
        <strain evidence="2 3">Zhejiang</strain>
    </source>
</reference>
<dbReference type="AlphaFoldDB" id="A0A0C2FK31"/>
<gene>
    <name evidence="2" type="ORF">ANCDUO_20992</name>
</gene>
<protein>
    <submittedName>
        <fullName evidence="2">Uncharacterized protein</fullName>
    </submittedName>
</protein>
<name>A0A0C2FK31_9BILA</name>
<feature type="non-terminal residue" evidence="2">
    <location>
        <position position="1"/>
    </location>
</feature>
<dbReference type="GO" id="GO:0016597">
    <property type="term" value="F:amino acid binding"/>
    <property type="evidence" value="ECO:0007669"/>
    <property type="project" value="InterPro"/>
</dbReference>
<dbReference type="Gene3D" id="3.40.50.1370">
    <property type="entry name" value="Aspartate/ornithine carbamoyltransferase"/>
    <property type="match status" value="1"/>
</dbReference>
<dbReference type="GO" id="GO:0016743">
    <property type="term" value="F:carboxyl- or carbamoyltransferase activity"/>
    <property type="evidence" value="ECO:0007669"/>
    <property type="project" value="InterPro"/>
</dbReference>